<evidence type="ECO:0000313" key="1">
    <source>
        <dbReference type="EMBL" id="GAA5500485.1"/>
    </source>
</evidence>
<dbReference type="EMBL" id="BAABRN010000001">
    <property type="protein sequence ID" value="GAA5500485.1"/>
    <property type="molecule type" value="Genomic_DNA"/>
</dbReference>
<sequence length="122" mass="13713">MQEIIQLSSAISAHVSEVSSWKRSSERVAPSFYFHNPRTGKTLEYKKSDFTRENVETALSRGWQAIIIERKAHMLLGDTVITGFIQFFASRDDAAAADCVLEEATNEELSAWLHSLKLPQIG</sequence>
<keyword evidence="2" id="KW-1185">Reference proteome</keyword>
<reference evidence="1 2" key="1">
    <citation type="submission" date="2024-02" db="EMBL/GenBank/DDBJ databases">
        <title>Deinococcus xinjiangensis NBRC 107630.</title>
        <authorList>
            <person name="Ichikawa N."/>
            <person name="Katano-Makiyama Y."/>
            <person name="Hidaka K."/>
        </authorList>
    </citation>
    <scope>NUCLEOTIDE SEQUENCE [LARGE SCALE GENOMIC DNA]</scope>
    <source>
        <strain evidence="1 2">NBRC 107630</strain>
    </source>
</reference>
<dbReference type="RefSeq" id="WP_353540469.1">
    <property type="nucleotide sequence ID" value="NZ_BAABRN010000001.1"/>
</dbReference>
<proteinExistence type="predicted"/>
<dbReference type="Proteomes" id="UP001458946">
    <property type="component" value="Unassembled WGS sequence"/>
</dbReference>
<organism evidence="1 2">
    <name type="scientific">Deinococcus xinjiangensis</name>
    <dbReference type="NCBI Taxonomy" id="457454"/>
    <lineage>
        <taxon>Bacteria</taxon>
        <taxon>Thermotogati</taxon>
        <taxon>Deinococcota</taxon>
        <taxon>Deinococci</taxon>
        <taxon>Deinococcales</taxon>
        <taxon>Deinococcaceae</taxon>
        <taxon>Deinococcus</taxon>
    </lineage>
</organism>
<name>A0ABP9V7J0_9DEIO</name>
<protein>
    <submittedName>
        <fullName evidence="1">Uncharacterized protein</fullName>
    </submittedName>
</protein>
<gene>
    <name evidence="1" type="ORF">Dxin01_00206</name>
</gene>
<accession>A0ABP9V7J0</accession>
<evidence type="ECO:0000313" key="2">
    <source>
        <dbReference type="Proteomes" id="UP001458946"/>
    </source>
</evidence>
<comment type="caution">
    <text evidence="1">The sequence shown here is derived from an EMBL/GenBank/DDBJ whole genome shotgun (WGS) entry which is preliminary data.</text>
</comment>